<comment type="similarity">
    <text evidence="1 4">Belongs to the ketopantoate reductase family.</text>
</comment>
<dbReference type="GO" id="GO:0005737">
    <property type="term" value="C:cytoplasm"/>
    <property type="evidence" value="ECO:0007669"/>
    <property type="project" value="TreeGrafter"/>
</dbReference>
<dbReference type="PANTHER" id="PTHR21708:SF26">
    <property type="entry name" value="2-DEHYDROPANTOATE 2-REDUCTASE"/>
    <property type="match status" value="1"/>
</dbReference>
<dbReference type="InterPro" id="IPR013332">
    <property type="entry name" value="KPR_N"/>
</dbReference>
<dbReference type="EMBL" id="FMYW01000004">
    <property type="protein sequence ID" value="SDC25699.1"/>
    <property type="molecule type" value="Genomic_DNA"/>
</dbReference>
<dbReference type="NCBIfam" id="TIGR00745">
    <property type="entry name" value="apbA_panE"/>
    <property type="match status" value="1"/>
</dbReference>
<dbReference type="InterPro" id="IPR036291">
    <property type="entry name" value="NAD(P)-bd_dom_sf"/>
</dbReference>
<feature type="domain" description="Ketopantoate reductase C-terminal" evidence="6">
    <location>
        <begin position="177"/>
        <end position="296"/>
    </location>
</feature>
<keyword evidence="8" id="KW-1185">Reference proteome</keyword>
<organism evidence="7 8">
    <name type="scientific">Succiniclasticum ruminis</name>
    <dbReference type="NCBI Taxonomy" id="40841"/>
    <lineage>
        <taxon>Bacteria</taxon>
        <taxon>Bacillati</taxon>
        <taxon>Bacillota</taxon>
        <taxon>Negativicutes</taxon>
        <taxon>Acidaminococcales</taxon>
        <taxon>Acidaminococcaceae</taxon>
        <taxon>Succiniclasticum</taxon>
    </lineage>
</organism>
<dbReference type="Pfam" id="PF02558">
    <property type="entry name" value="ApbA"/>
    <property type="match status" value="1"/>
</dbReference>
<keyword evidence="4" id="KW-0566">Pantothenate biosynthesis</keyword>
<accession>A0A1G6K3U7</accession>
<dbReference type="OrthoDB" id="9793586at2"/>
<evidence type="ECO:0000256" key="2">
    <source>
        <dbReference type="ARBA" id="ARBA00022857"/>
    </source>
</evidence>
<dbReference type="AlphaFoldDB" id="A0A1G6K3U7"/>
<dbReference type="InterPro" id="IPR003710">
    <property type="entry name" value="ApbA"/>
</dbReference>
<dbReference type="Pfam" id="PF08546">
    <property type="entry name" value="ApbA_C"/>
    <property type="match status" value="1"/>
</dbReference>
<comment type="catalytic activity">
    <reaction evidence="4">
        <text>(R)-pantoate + NADP(+) = 2-dehydropantoate + NADPH + H(+)</text>
        <dbReference type="Rhea" id="RHEA:16233"/>
        <dbReference type="ChEBI" id="CHEBI:11561"/>
        <dbReference type="ChEBI" id="CHEBI:15378"/>
        <dbReference type="ChEBI" id="CHEBI:15980"/>
        <dbReference type="ChEBI" id="CHEBI:57783"/>
        <dbReference type="ChEBI" id="CHEBI:58349"/>
        <dbReference type="EC" id="1.1.1.169"/>
    </reaction>
</comment>
<name>A0A1G6K3U7_9FIRM</name>
<keyword evidence="2 4" id="KW-0521">NADP</keyword>
<dbReference type="GO" id="GO:0015940">
    <property type="term" value="P:pantothenate biosynthetic process"/>
    <property type="evidence" value="ECO:0007669"/>
    <property type="project" value="UniProtKB-UniPathway"/>
</dbReference>
<dbReference type="InterPro" id="IPR008927">
    <property type="entry name" value="6-PGluconate_DH-like_C_sf"/>
</dbReference>
<dbReference type="InterPro" id="IPR013328">
    <property type="entry name" value="6PGD_dom2"/>
</dbReference>
<evidence type="ECO:0000256" key="1">
    <source>
        <dbReference type="ARBA" id="ARBA00007870"/>
    </source>
</evidence>
<dbReference type="Gene3D" id="1.10.1040.10">
    <property type="entry name" value="N-(1-d-carboxylethyl)-l-norvaline Dehydrogenase, domain 2"/>
    <property type="match status" value="1"/>
</dbReference>
<dbReference type="Proteomes" id="UP000198943">
    <property type="component" value="Unassembled WGS sequence"/>
</dbReference>
<feature type="domain" description="Ketopantoate reductase N-terminal" evidence="5">
    <location>
        <begin position="6"/>
        <end position="134"/>
    </location>
</feature>
<comment type="pathway">
    <text evidence="4">Cofactor biosynthesis; (R)-pantothenate biosynthesis; (R)-pantoate from 3-methyl-2-oxobutanoate: step 2/2.</text>
</comment>
<dbReference type="GO" id="GO:0008677">
    <property type="term" value="F:2-dehydropantoate 2-reductase activity"/>
    <property type="evidence" value="ECO:0007669"/>
    <property type="project" value="UniProtKB-EC"/>
</dbReference>
<dbReference type="UniPathway" id="UPA00028">
    <property type="reaction ID" value="UER00004"/>
</dbReference>
<dbReference type="InterPro" id="IPR051402">
    <property type="entry name" value="KPR-Related"/>
</dbReference>
<evidence type="ECO:0000313" key="8">
    <source>
        <dbReference type="Proteomes" id="UP000198943"/>
    </source>
</evidence>
<sequence>MKIETVAILGAGAIGSYFIYGFSAAPDIDFCLIAKGERKERLEKEGLCINDKIYKPKVKTPEEAKGVDLLLVSTKYNGLHDALEDIRTVVAPHTTVLSLLNGIDSEEMIGTVIDPARIAYSLMRINSERKGNSVTFNAEKTPGLFVGEKDSREESERLLAIRELLAKTPLRYHFCEDIISEQWLKFTLNIAYNLPQAVLGTGYASYFDSEHVGFIRDRLEAEARKVAAAYGISYGPLENTRPRWLERARFSTLQDLEAKRHTEIDMFCKVLMEKAAAKGLEVPFAEYTYHAIKALEEKNDGKFDYQ</sequence>
<evidence type="ECO:0000313" key="7">
    <source>
        <dbReference type="EMBL" id="SDC25699.1"/>
    </source>
</evidence>
<dbReference type="SUPFAM" id="SSF51735">
    <property type="entry name" value="NAD(P)-binding Rossmann-fold domains"/>
    <property type="match status" value="1"/>
</dbReference>
<keyword evidence="3 4" id="KW-0560">Oxidoreductase</keyword>
<dbReference type="InterPro" id="IPR013752">
    <property type="entry name" value="KPA_reductase"/>
</dbReference>
<evidence type="ECO:0000256" key="4">
    <source>
        <dbReference type="RuleBase" id="RU362068"/>
    </source>
</evidence>
<dbReference type="EC" id="1.1.1.169" evidence="4"/>
<gene>
    <name evidence="7" type="ORF">SAMN04487864_10450</name>
</gene>
<evidence type="ECO:0000256" key="3">
    <source>
        <dbReference type="ARBA" id="ARBA00023002"/>
    </source>
</evidence>
<dbReference type="RefSeq" id="WP_093729750.1">
    <property type="nucleotide sequence ID" value="NZ_FMYW01000004.1"/>
</dbReference>
<dbReference type="Gene3D" id="3.40.50.720">
    <property type="entry name" value="NAD(P)-binding Rossmann-like Domain"/>
    <property type="match status" value="1"/>
</dbReference>
<evidence type="ECO:0000259" key="6">
    <source>
        <dbReference type="Pfam" id="PF08546"/>
    </source>
</evidence>
<dbReference type="SUPFAM" id="SSF48179">
    <property type="entry name" value="6-phosphogluconate dehydrogenase C-terminal domain-like"/>
    <property type="match status" value="1"/>
</dbReference>
<proteinExistence type="inferred from homology"/>
<evidence type="ECO:0000259" key="5">
    <source>
        <dbReference type="Pfam" id="PF02558"/>
    </source>
</evidence>
<dbReference type="PANTHER" id="PTHR21708">
    <property type="entry name" value="PROBABLE 2-DEHYDROPANTOATE 2-REDUCTASE"/>
    <property type="match status" value="1"/>
</dbReference>
<comment type="function">
    <text evidence="4">Catalyzes the NADPH-dependent reduction of ketopantoate into pantoic acid.</text>
</comment>
<reference evidence="8" key="1">
    <citation type="submission" date="2016-10" db="EMBL/GenBank/DDBJ databases">
        <authorList>
            <person name="Varghese N."/>
            <person name="Submissions S."/>
        </authorList>
    </citation>
    <scope>NUCLEOTIDE SEQUENCE [LARGE SCALE GENOMIC DNA]</scope>
    <source>
        <strain evidence="8">DSM 11005</strain>
    </source>
</reference>
<protein>
    <recommendedName>
        <fullName evidence="4">2-dehydropantoate 2-reductase</fullName>
        <ecNumber evidence="4">1.1.1.169</ecNumber>
    </recommendedName>
    <alternativeName>
        <fullName evidence="4">Ketopantoate reductase</fullName>
    </alternativeName>
</protein>